<feature type="region of interest" description="Disordered" evidence="1">
    <location>
        <begin position="454"/>
        <end position="473"/>
    </location>
</feature>
<evidence type="ECO:0000313" key="3">
    <source>
        <dbReference type="EMBL" id="CAA0834161.1"/>
    </source>
</evidence>
<evidence type="ECO:0000313" key="4">
    <source>
        <dbReference type="Proteomes" id="UP001153555"/>
    </source>
</evidence>
<dbReference type="EMBL" id="CACSLK010027843">
    <property type="protein sequence ID" value="CAA0834161.1"/>
    <property type="molecule type" value="Genomic_DNA"/>
</dbReference>
<dbReference type="InterPro" id="IPR015410">
    <property type="entry name" value="DUF1985"/>
</dbReference>
<keyword evidence="4" id="KW-1185">Reference proteome</keyword>
<feature type="compositionally biased region" description="Acidic residues" evidence="1">
    <location>
        <begin position="305"/>
        <end position="347"/>
    </location>
</feature>
<evidence type="ECO:0000259" key="2">
    <source>
        <dbReference type="Pfam" id="PF09331"/>
    </source>
</evidence>
<organism evidence="3 4">
    <name type="scientific">Striga hermonthica</name>
    <name type="common">Purple witchweed</name>
    <name type="synonym">Buchnera hermonthica</name>
    <dbReference type="NCBI Taxonomy" id="68872"/>
    <lineage>
        <taxon>Eukaryota</taxon>
        <taxon>Viridiplantae</taxon>
        <taxon>Streptophyta</taxon>
        <taxon>Embryophyta</taxon>
        <taxon>Tracheophyta</taxon>
        <taxon>Spermatophyta</taxon>
        <taxon>Magnoliopsida</taxon>
        <taxon>eudicotyledons</taxon>
        <taxon>Gunneridae</taxon>
        <taxon>Pentapetalae</taxon>
        <taxon>asterids</taxon>
        <taxon>lamiids</taxon>
        <taxon>Lamiales</taxon>
        <taxon>Orobanchaceae</taxon>
        <taxon>Buchnereae</taxon>
        <taxon>Striga</taxon>
    </lineage>
</organism>
<dbReference type="AlphaFoldDB" id="A0A9N7RK83"/>
<dbReference type="Proteomes" id="UP001153555">
    <property type="component" value="Unassembled WGS sequence"/>
</dbReference>
<evidence type="ECO:0000256" key="1">
    <source>
        <dbReference type="SAM" id="MobiDB-lite"/>
    </source>
</evidence>
<accession>A0A9N7RK83</accession>
<dbReference type="OrthoDB" id="1930729at2759"/>
<feature type="region of interest" description="Disordered" evidence="1">
    <location>
        <begin position="305"/>
        <end position="360"/>
    </location>
</feature>
<gene>
    <name evidence="3" type="ORF">SHERM_29401</name>
</gene>
<name>A0A9N7RK83_STRHE</name>
<sequence length="654" mass="75697">MTCCLSSMLLGTEREYAFNIPPTCSGVVTNRCDLKVVEHVFKNLDDEHQDLFVESCFRPLVHIPELKLSSQLIHHLVARTLKSPDNEKDDVWFKFGENEARFGLQEFFLVSGLKIVDDVSYDVPKRSSSLLDLFKENKGKIMKKGLLEQFDGLVDKKDADLKYKLGLLIVFETLVDERWFHLVEDLEQFNNYPWGNLSYEYNVKLFKRKTLGIKKKTNAIKYSLHGFPLAIMVWAFEALPELGRKFGQTYGGGRLPRMISWKMSKQWRREQISMFFDASEVEVRRTLQPSSDEVETSYLKEFGITEEEAIIPKDEEEEEKEEEEEEEEKKNEDEDEDEGGEEEEEKEEEKNDASQSYPPQPQVFYAENVRSIVKEVVTEVVKDEMRIFSERMEMKMEMKMDRMEMNMETKMNNFYDRREKLVFQANDGPSTRATYDGTNFDEEVDPEINMRDTETARSVDCVEDTVKSPSPMPQQEMAGLNDDAGFMTSSSSAIVVYKERQLPTLVEIEPTPINIEKIVVDDPLESPKGRGHRKKRKAAVLCTPWRNIEKRKKFTTVMKLPLGPSFIVLCPFFTIALDVRTHHGIVLHPMPIIILDECIEPSGGLLRSRVQSARVNCRREEIVRQVGLFFFVLRLVPCLVFGMRLCLRGTTFSG</sequence>
<proteinExistence type="predicted"/>
<dbReference type="PANTHER" id="PTHR48449:SF1">
    <property type="entry name" value="DUF1985 DOMAIN-CONTAINING PROTEIN"/>
    <property type="match status" value="1"/>
</dbReference>
<reference evidence="3" key="1">
    <citation type="submission" date="2019-12" db="EMBL/GenBank/DDBJ databases">
        <authorList>
            <person name="Scholes J."/>
        </authorList>
    </citation>
    <scope>NUCLEOTIDE SEQUENCE</scope>
</reference>
<protein>
    <recommendedName>
        <fullName evidence="2">DUF1985 domain-containing protein</fullName>
    </recommendedName>
</protein>
<dbReference type="PANTHER" id="PTHR48449">
    <property type="entry name" value="DUF1985 DOMAIN-CONTAINING PROTEIN"/>
    <property type="match status" value="1"/>
</dbReference>
<dbReference type="Pfam" id="PF09331">
    <property type="entry name" value="DUF1985"/>
    <property type="match status" value="1"/>
</dbReference>
<feature type="domain" description="DUF1985" evidence="2">
    <location>
        <begin position="86"/>
        <end position="202"/>
    </location>
</feature>
<comment type="caution">
    <text evidence="3">The sequence shown here is derived from an EMBL/GenBank/DDBJ whole genome shotgun (WGS) entry which is preliminary data.</text>
</comment>